<dbReference type="OrthoDB" id="1732493at2759"/>
<dbReference type="InParanoid" id="A0A151Z8J1"/>
<keyword evidence="7" id="KW-0067">ATP-binding</keyword>
<comment type="catalytic activity">
    <reaction evidence="8">
        <text>L-threonyl-[protein] + ATP = O-phospho-L-threonyl-[protein] + ADP + H(+)</text>
        <dbReference type="Rhea" id="RHEA:46608"/>
        <dbReference type="Rhea" id="RHEA-COMP:11060"/>
        <dbReference type="Rhea" id="RHEA-COMP:11605"/>
        <dbReference type="ChEBI" id="CHEBI:15378"/>
        <dbReference type="ChEBI" id="CHEBI:30013"/>
        <dbReference type="ChEBI" id="CHEBI:30616"/>
        <dbReference type="ChEBI" id="CHEBI:61977"/>
        <dbReference type="ChEBI" id="CHEBI:456216"/>
        <dbReference type="EC" id="2.7.11.22"/>
    </reaction>
</comment>
<dbReference type="InterPro" id="IPR000719">
    <property type="entry name" value="Prot_kinase_dom"/>
</dbReference>
<comment type="caution">
    <text evidence="12">The sequence shown here is derived from an EMBL/GenBank/DDBJ whole genome shotgun (WGS) entry which is preliminary data.</text>
</comment>
<dbReference type="EC" id="2.7.11.22" evidence="2"/>
<dbReference type="GO" id="GO:0004693">
    <property type="term" value="F:cyclin-dependent protein serine/threonine kinase activity"/>
    <property type="evidence" value="ECO:0007669"/>
    <property type="project" value="UniProtKB-EC"/>
</dbReference>
<comment type="catalytic activity">
    <reaction evidence="9">
        <text>L-seryl-[protein] + ATP = O-phospho-L-seryl-[protein] + ADP + H(+)</text>
        <dbReference type="Rhea" id="RHEA:17989"/>
        <dbReference type="Rhea" id="RHEA-COMP:9863"/>
        <dbReference type="Rhea" id="RHEA-COMP:11604"/>
        <dbReference type="ChEBI" id="CHEBI:15378"/>
        <dbReference type="ChEBI" id="CHEBI:29999"/>
        <dbReference type="ChEBI" id="CHEBI:30616"/>
        <dbReference type="ChEBI" id="CHEBI:83421"/>
        <dbReference type="ChEBI" id="CHEBI:456216"/>
        <dbReference type="EC" id="2.7.11.22"/>
    </reaction>
</comment>
<evidence type="ECO:0000256" key="9">
    <source>
        <dbReference type="ARBA" id="ARBA00048367"/>
    </source>
</evidence>
<dbReference type="InterPro" id="IPR011009">
    <property type="entry name" value="Kinase-like_dom_sf"/>
</dbReference>
<accession>A0A151Z8J1</accession>
<organism evidence="12 13">
    <name type="scientific">Tieghemostelium lacteum</name>
    <name type="common">Slime mold</name>
    <name type="synonym">Dictyostelium lacteum</name>
    <dbReference type="NCBI Taxonomy" id="361077"/>
    <lineage>
        <taxon>Eukaryota</taxon>
        <taxon>Amoebozoa</taxon>
        <taxon>Evosea</taxon>
        <taxon>Eumycetozoa</taxon>
        <taxon>Dictyostelia</taxon>
        <taxon>Dictyosteliales</taxon>
        <taxon>Raperosteliaceae</taxon>
        <taxon>Tieghemostelium</taxon>
    </lineage>
</organism>
<evidence type="ECO:0000256" key="8">
    <source>
        <dbReference type="ARBA" id="ARBA00047811"/>
    </source>
</evidence>
<dbReference type="PROSITE" id="PS00108">
    <property type="entry name" value="PROTEIN_KINASE_ST"/>
    <property type="match status" value="1"/>
</dbReference>
<feature type="domain" description="Protein kinase" evidence="11">
    <location>
        <begin position="25"/>
        <end position="309"/>
    </location>
</feature>
<dbReference type="FunFam" id="3.30.200.20:FF:000054">
    <property type="entry name" value="Cyclin-dependent kinase 11B"/>
    <property type="match status" value="1"/>
</dbReference>
<name>A0A151Z8J1_TIELA</name>
<dbReference type="GO" id="GO:0005634">
    <property type="term" value="C:nucleus"/>
    <property type="evidence" value="ECO:0007669"/>
    <property type="project" value="TreeGrafter"/>
</dbReference>
<dbReference type="SMART" id="SM00220">
    <property type="entry name" value="S_TKc"/>
    <property type="match status" value="1"/>
</dbReference>
<dbReference type="InterPro" id="IPR045267">
    <property type="entry name" value="CDK11/PITSLRE_STKc"/>
</dbReference>
<dbReference type="OMA" id="WVARATN"/>
<reference evidence="12 13" key="1">
    <citation type="submission" date="2015-12" db="EMBL/GenBank/DDBJ databases">
        <title>Dictyostelia acquired genes for synthesis and detection of signals that induce cell-type specialization by lateral gene transfer from prokaryotes.</title>
        <authorList>
            <person name="Gloeckner G."/>
            <person name="Schaap P."/>
        </authorList>
    </citation>
    <scope>NUCLEOTIDE SEQUENCE [LARGE SCALE GENOMIC DNA]</scope>
    <source>
        <strain evidence="12 13">TK</strain>
    </source>
</reference>
<keyword evidence="6" id="KW-0418">Kinase</keyword>
<dbReference type="Proteomes" id="UP000076078">
    <property type="component" value="Unassembled WGS sequence"/>
</dbReference>
<dbReference type="FunFam" id="1.10.510.10:FF:000533">
    <property type="entry name" value="cyclin-dependent kinase 10"/>
    <property type="match status" value="1"/>
</dbReference>
<keyword evidence="13" id="KW-1185">Reference proteome</keyword>
<dbReference type="SUPFAM" id="SSF56112">
    <property type="entry name" value="Protein kinase-like (PK-like)"/>
    <property type="match status" value="1"/>
</dbReference>
<dbReference type="GO" id="GO:0040019">
    <property type="term" value="P:positive regulation of embryonic development"/>
    <property type="evidence" value="ECO:0007669"/>
    <property type="project" value="UniProtKB-ARBA"/>
</dbReference>
<dbReference type="Gene3D" id="1.10.510.10">
    <property type="entry name" value="Transferase(Phosphotransferase) domain 1"/>
    <property type="match status" value="1"/>
</dbReference>
<dbReference type="PANTHER" id="PTHR24056">
    <property type="entry name" value="CELL DIVISION PROTEIN KINASE"/>
    <property type="match status" value="1"/>
</dbReference>
<evidence type="ECO:0000256" key="4">
    <source>
        <dbReference type="ARBA" id="ARBA00022679"/>
    </source>
</evidence>
<protein>
    <recommendedName>
        <fullName evidence="2">cyclin-dependent kinase</fullName>
        <ecNumber evidence="2">2.7.11.22</ecNumber>
    </recommendedName>
</protein>
<keyword evidence="3" id="KW-0723">Serine/threonine-protein kinase</keyword>
<keyword evidence="5" id="KW-0547">Nucleotide-binding</keyword>
<sequence>MNIENEIIKPREFIPYTPCRSVDYYKKLFTVNEGTFGVVYCAQDKETNEIVALKKIKMEREREGFPITSVREVKALMELRHENIVLVKEVVLGKSMTSIFMVMEYIEHDLRGLMESTKKAFLQSEIKTLMYHLLSGLSYMHENWVIHRDLKTSNLLYTNSGILKIGDFGSARDYSSPVRKLSDGICTLWYRAPEVLLGSRHYTTAIDMWSAGCIFAEILSREVLLPGNSDIDQLDKIFKLLGTPTPQIWPDFYSLPLVKNINFEKQPFNNLKLKFPHITDQTFNLLSSMLTFDPQKRITAKDALNHSYFTENPPPRDPLFMPRYPSSHKKS</sequence>
<evidence type="ECO:0000256" key="1">
    <source>
        <dbReference type="ARBA" id="ARBA00006485"/>
    </source>
</evidence>
<evidence type="ECO:0000313" key="12">
    <source>
        <dbReference type="EMBL" id="KYQ90248.1"/>
    </source>
</evidence>
<evidence type="ECO:0000256" key="10">
    <source>
        <dbReference type="SAM" id="MobiDB-lite"/>
    </source>
</evidence>
<dbReference type="Gene3D" id="3.30.200.20">
    <property type="entry name" value="Phosphorylase Kinase, domain 1"/>
    <property type="match status" value="1"/>
</dbReference>
<dbReference type="PROSITE" id="PS50011">
    <property type="entry name" value="PROTEIN_KINASE_DOM"/>
    <property type="match status" value="1"/>
</dbReference>
<feature type="region of interest" description="Disordered" evidence="10">
    <location>
        <begin position="306"/>
        <end position="331"/>
    </location>
</feature>
<gene>
    <name evidence="12" type="ORF">DLAC_08851</name>
</gene>
<comment type="similarity">
    <text evidence="1">Belongs to the protein kinase superfamily. CMGC Ser/Thr protein kinase family. CDC2/CDKX subfamily.</text>
</comment>
<evidence type="ECO:0000313" key="13">
    <source>
        <dbReference type="Proteomes" id="UP000076078"/>
    </source>
</evidence>
<dbReference type="Pfam" id="PF00069">
    <property type="entry name" value="Pkinase"/>
    <property type="match status" value="1"/>
</dbReference>
<dbReference type="CDD" id="cd07843">
    <property type="entry name" value="STKc_CDC2L1"/>
    <property type="match status" value="1"/>
</dbReference>
<dbReference type="AlphaFoldDB" id="A0A151Z8J1"/>
<evidence type="ECO:0000259" key="11">
    <source>
        <dbReference type="PROSITE" id="PS50011"/>
    </source>
</evidence>
<evidence type="ECO:0000256" key="2">
    <source>
        <dbReference type="ARBA" id="ARBA00012425"/>
    </source>
</evidence>
<proteinExistence type="inferred from homology"/>
<evidence type="ECO:0000256" key="5">
    <source>
        <dbReference type="ARBA" id="ARBA00022741"/>
    </source>
</evidence>
<dbReference type="InterPro" id="IPR008271">
    <property type="entry name" value="Ser/Thr_kinase_AS"/>
</dbReference>
<evidence type="ECO:0000256" key="7">
    <source>
        <dbReference type="ARBA" id="ARBA00022840"/>
    </source>
</evidence>
<dbReference type="STRING" id="361077.A0A151Z8J1"/>
<dbReference type="GO" id="GO:0005524">
    <property type="term" value="F:ATP binding"/>
    <property type="evidence" value="ECO:0007669"/>
    <property type="project" value="UniProtKB-KW"/>
</dbReference>
<keyword evidence="4" id="KW-0808">Transferase</keyword>
<dbReference type="GO" id="GO:0007346">
    <property type="term" value="P:regulation of mitotic cell cycle"/>
    <property type="evidence" value="ECO:0007669"/>
    <property type="project" value="TreeGrafter"/>
</dbReference>
<dbReference type="PANTHER" id="PTHR24056:SF556">
    <property type="entry name" value="CYCLIN-DEPENDENT KINASE 11"/>
    <property type="match status" value="1"/>
</dbReference>
<evidence type="ECO:0000256" key="3">
    <source>
        <dbReference type="ARBA" id="ARBA00022527"/>
    </source>
</evidence>
<dbReference type="EMBL" id="LODT01000037">
    <property type="protein sequence ID" value="KYQ90248.1"/>
    <property type="molecule type" value="Genomic_DNA"/>
</dbReference>
<dbReference type="FunCoup" id="A0A151Z8J1">
    <property type="interactions" value="44"/>
</dbReference>
<dbReference type="InterPro" id="IPR050108">
    <property type="entry name" value="CDK"/>
</dbReference>
<evidence type="ECO:0000256" key="6">
    <source>
        <dbReference type="ARBA" id="ARBA00022777"/>
    </source>
</evidence>